<dbReference type="Pfam" id="PF00359">
    <property type="entry name" value="PTS_EIIA_2"/>
    <property type="match status" value="1"/>
</dbReference>
<dbReference type="InterPro" id="IPR002178">
    <property type="entry name" value="PTS_EIIA_type-2_dom"/>
</dbReference>
<keyword evidence="5" id="KW-0598">Phosphotransferase system</keyword>
<dbReference type="CDD" id="cd00211">
    <property type="entry name" value="PTS_IIA_fru"/>
    <property type="match status" value="1"/>
</dbReference>
<evidence type="ECO:0000256" key="4">
    <source>
        <dbReference type="ARBA" id="ARBA00022679"/>
    </source>
</evidence>
<dbReference type="AlphaFoldDB" id="A0AB34R0X1"/>
<sequence>MSKSTLQSTCKRLTNKREGISLFQKDHVFTQVNGRSKNEILQYIAEKAEDLQITNDQAGLLSDLLIREDEVSTGLQQGFAIPHTKSSAVQTASLLFLELEQPIEWGSFDDLPTSYLFTLLVPLEEANVTHLKLLSGIATSLMEPAFIEKIQPGQTTDYYYEVIEQQLKEGITQ</sequence>
<name>A0AB34R0X1_BACPU</name>
<evidence type="ECO:0000256" key="1">
    <source>
        <dbReference type="ARBA" id="ARBA00022448"/>
    </source>
</evidence>
<dbReference type="PROSITE" id="PS51094">
    <property type="entry name" value="PTS_EIIA_TYPE_2"/>
    <property type="match status" value="1"/>
</dbReference>
<dbReference type="EMBL" id="JXCL01000004">
    <property type="protein sequence ID" value="KIL25236.1"/>
    <property type="molecule type" value="Genomic_DNA"/>
</dbReference>
<dbReference type="Proteomes" id="UP000031978">
    <property type="component" value="Unassembled WGS sequence"/>
</dbReference>
<feature type="domain" description="PTS EIIA type-2" evidence="6">
    <location>
        <begin position="21"/>
        <end position="166"/>
    </location>
</feature>
<evidence type="ECO:0000256" key="3">
    <source>
        <dbReference type="ARBA" id="ARBA00022597"/>
    </source>
</evidence>
<keyword evidence="3" id="KW-0762">Sugar transport</keyword>
<organism evidence="7 8">
    <name type="scientific">Bacillus pumilus</name>
    <name type="common">Bacillus mesentericus</name>
    <dbReference type="NCBI Taxonomy" id="1408"/>
    <lineage>
        <taxon>Bacteria</taxon>
        <taxon>Bacillati</taxon>
        <taxon>Bacillota</taxon>
        <taxon>Bacilli</taxon>
        <taxon>Bacillales</taxon>
        <taxon>Bacillaceae</taxon>
        <taxon>Bacillus</taxon>
    </lineage>
</organism>
<dbReference type="InterPro" id="IPR004715">
    <property type="entry name" value="PTS_IIA_fruc"/>
</dbReference>
<evidence type="ECO:0000313" key="8">
    <source>
        <dbReference type="Proteomes" id="UP000031978"/>
    </source>
</evidence>
<accession>A0AB34R0X1</accession>
<reference evidence="7 8" key="1">
    <citation type="submission" date="2014-12" db="EMBL/GenBank/DDBJ databases">
        <title>Draft Genome Sequences of Five Spore-Forming Food Isolates of Bacillus pumilus.</title>
        <authorList>
            <person name="de Jong A."/>
            <person name="van Heel A.J."/>
            <person name="Montalban-Lopez M."/>
            <person name="Krawczyk A.O."/>
            <person name="Berendsen E.M."/>
            <person name="Wells-Bennik M."/>
            <person name="Kuipers O.P."/>
        </authorList>
    </citation>
    <scope>NUCLEOTIDE SEQUENCE [LARGE SCALE GENOMIC DNA]</scope>
    <source>
        <strain evidence="7 8">B4127</strain>
    </source>
</reference>
<dbReference type="PANTHER" id="PTHR47738:SF1">
    <property type="entry name" value="NITROGEN REGULATORY PROTEIN"/>
    <property type="match status" value="1"/>
</dbReference>
<comment type="caution">
    <text evidence="7">The sequence shown here is derived from an EMBL/GenBank/DDBJ whole genome shotgun (WGS) entry which is preliminary data.</text>
</comment>
<dbReference type="PANTHER" id="PTHR47738">
    <property type="entry name" value="PTS SYSTEM FRUCTOSE-LIKE EIIA COMPONENT-RELATED"/>
    <property type="match status" value="1"/>
</dbReference>
<gene>
    <name evidence="7" type="ORF">B4127_0220</name>
</gene>
<keyword evidence="4 7" id="KW-0808">Transferase</keyword>
<dbReference type="InterPro" id="IPR051541">
    <property type="entry name" value="PTS_SugarTrans_NitroReg"/>
</dbReference>
<keyword evidence="1" id="KW-0813">Transport</keyword>
<keyword evidence="2" id="KW-0597">Phosphoprotein</keyword>
<dbReference type="GO" id="GO:0016020">
    <property type="term" value="C:membrane"/>
    <property type="evidence" value="ECO:0007669"/>
    <property type="project" value="InterPro"/>
</dbReference>
<dbReference type="SUPFAM" id="SSF55804">
    <property type="entry name" value="Phoshotransferase/anion transport protein"/>
    <property type="match status" value="1"/>
</dbReference>
<dbReference type="EC" id="2.7.1.69" evidence="7"/>
<proteinExistence type="predicted"/>
<dbReference type="NCBIfam" id="TIGR00848">
    <property type="entry name" value="fruA"/>
    <property type="match status" value="1"/>
</dbReference>
<protein>
    <submittedName>
        <fullName evidence="7">PTS system, fructose-specific IIA component</fullName>
        <ecNumber evidence="7">2.7.1.69</ecNumber>
    </submittedName>
</protein>
<evidence type="ECO:0000256" key="5">
    <source>
        <dbReference type="ARBA" id="ARBA00022683"/>
    </source>
</evidence>
<dbReference type="InterPro" id="IPR016152">
    <property type="entry name" value="PTrfase/Anion_transptr"/>
</dbReference>
<evidence type="ECO:0000313" key="7">
    <source>
        <dbReference type="EMBL" id="KIL25236.1"/>
    </source>
</evidence>
<evidence type="ECO:0000256" key="2">
    <source>
        <dbReference type="ARBA" id="ARBA00022553"/>
    </source>
</evidence>
<evidence type="ECO:0000259" key="6">
    <source>
        <dbReference type="PROSITE" id="PS51094"/>
    </source>
</evidence>
<dbReference type="GO" id="GO:0008982">
    <property type="term" value="F:protein-N(PI)-phosphohistidine-sugar phosphotransferase activity"/>
    <property type="evidence" value="ECO:0007669"/>
    <property type="project" value="InterPro"/>
</dbReference>
<dbReference type="GO" id="GO:0009401">
    <property type="term" value="P:phosphoenolpyruvate-dependent sugar phosphotransferase system"/>
    <property type="evidence" value="ECO:0007669"/>
    <property type="project" value="UniProtKB-KW"/>
</dbReference>
<dbReference type="GO" id="GO:0030295">
    <property type="term" value="F:protein kinase activator activity"/>
    <property type="evidence" value="ECO:0007669"/>
    <property type="project" value="TreeGrafter"/>
</dbReference>
<dbReference type="Gene3D" id="3.40.930.10">
    <property type="entry name" value="Mannitol-specific EII, Chain A"/>
    <property type="match status" value="1"/>
</dbReference>